<dbReference type="EMBL" id="CP000250">
    <property type="protein sequence ID" value="ABD08286.1"/>
    <property type="molecule type" value="Genomic_DNA"/>
</dbReference>
<keyword evidence="3" id="KW-1185">Reference proteome</keyword>
<sequence>MEQTLATGARGDLSGKSGVSWAAVVAGAVVSCALTLVLLAFGAGVGFSVVSPWGSEGVSATTFKIGTGLYFIVIAMISSAVGGYLAGRLRAKWVGIDSNEITFRDTAHGLLVWALATVVGAALLAAPASALIGGVGAATSTVASAARSSGAMDGYVDQLLRAGPAPQAQGNPSESRGELTRLLTSSVENGDGLSAGDRSYVANLVAARTGLSQADAEQRVDQVVTGLKSSLEDARQAGQQLSIWLTLSLFIGALSACLAAMEGGGLRDGTWGKQPVFRRNSTAT</sequence>
<evidence type="ECO:0000313" key="2">
    <source>
        <dbReference type="EMBL" id="ABD08286.1"/>
    </source>
</evidence>
<protein>
    <recommendedName>
        <fullName evidence="4">Mll5186 protein</fullName>
    </recommendedName>
</protein>
<feature type="transmembrane region" description="Helical" evidence="1">
    <location>
        <begin position="69"/>
        <end position="89"/>
    </location>
</feature>
<evidence type="ECO:0000313" key="3">
    <source>
        <dbReference type="Proteomes" id="UP000008809"/>
    </source>
</evidence>
<dbReference type="eggNOG" id="COG1196">
    <property type="taxonomic scope" value="Bacteria"/>
</dbReference>
<dbReference type="AlphaFoldDB" id="Q2IU24"/>
<keyword evidence="1" id="KW-0472">Membrane</keyword>
<reference evidence="2 3" key="1">
    <citation type="submission" date="2006-01" db="EMBL/GenBank/DDBJ databases">
        <title>Complete sequence of Rhodopseudomonas palustris HaA2.</title>
        <authorList>
            <consortium name="US DOE Joint Genome Institute"/>
            <person name="Copeland A."/>
            <person name="Lucas S."/>
            <person name="Lapidus A."/>
            <person name="Barry K."/>
            <person name="Detter J.C."/>
            <person name="Glavina T."/>
            <person name="Hammon N."/>
            <person name="Israni S."/>
            <person name="Pitluck S."/>
            <person name="Chain P."/>
            <person name="Malfatti S."/>
            <person name="Shin M."/>
            <person name="Vergez L."/>
            <person name="Schmutz J."/>
            <person name="Larimer F."/>
            <person name="Land M."/>
            <person name="Hauser L."/>
            <person name="Pelletier D.A."/>
            <person name="Kyrpides N."/>
            <person name="Anderson I."/>
            <person name="Oda Y."/>
            <person name="Harwood C.S."/>
            <person name="Richardson P."/>
        </authorList>
    </citation>
    <scope>NUCLEOTIDE SEQUENCE [LARGE SCALE GENOMIC DNA]</scope>
    <source>
        <strain evidence="2 3">HaA2</strain>
    </source>
</reference>
<organism evidence="2 3">
    <name type="scientific">Rhodopseudomonas palustris (strain HaA2)</name>
    <dbReference type="NCBI Taxonomy" id="316058"/>
    <lineage>
        <taxon>Bacteria</taxon>
        <taxon>Pseudomonadati</taxon>
        <taxon>Pseudomonadota</taxon>
        <taxon>Alphaproteobacteria</taxon>
        <taxon>Hyphomicrobiales</taxon>
        <taxon>Nitrobacteraceae</taxon>
        <taxon>Rhodopseudomonas</taxon>
    </lineage>
</organism>
<feature type="transmembrane region" description="Helical" evidence="1">
    <location>
        <begin position="21"/>
        <end position="49"/>
    </location>
</feature>
<name>Q2IU24_RHOP2</name>
<evidence type="ECO:0000256" key="1">
    <source>
        <dbReference type="SAM" id="Phobius"/>
    </source>
</evidence>
<proteinExistence type="predicted"/>
<dbReference type="HOGENOM" id="CLU_063844_1_0_5"/>
<dbReference type="Proteomes" id="UP000008809">
    <property type="component" value="Chromosome"/>
</dbReference>
<dbReference type="STRING" id="316058.RPB_3591"/>
<dbReference type="RefSeq" id="WP_011442470.1">
    <property type="nucleotide sequence ID" value="NC_007778.1"/>
</dbReference>
<dbReference type="OrthoDB" id="7032238at2"/>
<evidence type="ECO:0008006" key="4">
    <source>
        <dbReference type="Google" id="ProtNLM"/>
    </source>
</evidence>
<accession>Q2IU24</accession>
<feature type="transmembrane region" description="Helical" evidence="1">
    <location>
        <begin position="241"/>
        <end position="261"/>
    </location>
</feature>
<keyword evidence="1" id="KW-1133">Transmembrane helix</keyword>
<gene>
    <name evidence="2" type="ordered locus">RPB_3591</name>
</gene>
<keyword evidence="1" id="KW-0812">Transmembrane</keyword>
<dbReference type="KEGG" id="rpb:RPB_3591"/>
<feature type="transmembrane region" description="Helical" evidence="1">
    <location>
        <begin position="110"/>
        <end position="132"/>
    </location>
</feature>